<accession>A0A4R3Z2K7</accession>
<evidence type="ECO:0000313" key="2">
    <source>
        <dbReference type="EMBL" id="TCV98508.1"/>
    </source>
</evidence>
<keyword evidence="1" id="KW-0472">Membrane</keyword>
<keyword evidence="1" id="KW-1133">Transmembrane helix</keyword>
<dbReference type="Proteomes" id="UP000295515">
    <property type="component" value="Unassembled WGS sequence"/>
</dbReference>
<organism evidence="2 3">
    <name type="scientific">Longibaculum muris</name>
    <dbReference type="NCBI Taxonomy" id="1796628"/>
    <lineage>
        <taxon>Bacteria</taxon>
        <taxon>Bacillati</taxon>
        <taxon>Bacillota</taxon>
        <taxon>Erysipelotrichia</taxon>
        <taxon>Erysipelotrichales</taxon>
        <taxon>Coprobacillaceae</taxon>
        <taxon>Longibaculum</taxon>
    </lineage>
</organism>
<dbReference type="AlphaFoldDB" id="A0A4R3Z2K7"/>
<evidence type="ECO:0000313" key="3">
    <source>
        <dbReference type="Proteomes" id="UP000295515"/>
    </source>
</evidence>
<dbReference type="RefSeq" id="WP_066450251.1">
    <property type="nucleotide sequence ID" value="NZ_JANKBF010000007.1"/>
</dbReference>
<name>A0A4R3Z2K7_9FIRM</name>
<proteinExistence type="predicted"/>
<sequence length="251" mass="28974">MKCKVCGTWLPLGVQECPNCGWKINDQHGGTNSTQQTRKKSKKWLLGIFLFIVMIVGLVNYLPSFVDHYRFMDFEKHTFEELLDNGYNEDPVLLKVIEKRDNVKKYFDDILDFDCVYTKSSALAGRKYIDLISFVVSGEKDGITYYLSYRFDKNGENTSQTLGFDYYTNVGIHEKLDLQTDSQIIHSLAEYIQVNDADDLLKQAYQVFKKNDDHMYEGRITIGNKDICIDENELVDSQVSYHINGSISCNN</sequence>
<comment type="caution">
    <text evidence="2">The sequence shown here is derived from an EMBL/GenBank/DDBJ whole genome shotgun (WGS) entry which is preliminary data.</text>
</comment>
<gene>
    <name evidence="2" type="ORF">EDD60_1123</name>
</gene>
<reference evidence="2 3" key="1">
    <citation type="submission" date="2019-03" db="EMBL/GenBank/DDBJ databases">
        <title>Genomic Encyclopedia of Type Strains, Phase IV (KMG-IV): sequencing the most valuable type-strain genomes for metagenomic binning, comparative biology and taxonomic classification.</title>
        <authorList>
            <person name="Goeker M."/>
        </authorList>
    </citation>
    <scope>NUCLEOTIDE SEQUENCE [LARGE SCALE GENOMIC DNA]</scope>
    <source>
        <strain evidence="2 3">DSM 29487</strain>
    </source>
</reference>
<feature type="transmembrane region" description="Helical" evidence="1">
    <location>
        <begin position="44"/>
        <end position="62"/>
    </location>
</feature>
<protein>
    <submittedName>
        <fullName evidence="2">Uncharacterized protein</fullName>
    </submittedName>
</protein>
<keyword evidence="1" id="KW-0812">Transmembrane</keyword>
<dbReference type="EMBL" id="SMCQ01000012">
    <property type="protein sequence ID" value="TCV98508.1"/>
    <property type="molecule type" value="Genomic_DNA"/>
</dbReference>
<keyword evidence="3" id="KW-1185">Reference proteome</keyword>
<dbReference type="GeneID" id="98915559"/>
<evidence type="ECO:0000256" key="1">
    <source>
        <dbReference type="SAM" id="Phobius"/>
    </source>
</evidence>